<protein>
    <submittedName>
        <fullName evidence="6">LysR family transcriptional regulator</fullName>
    </submittedName>
</protein>
<dbReference type="InterPro" id="IPR005119">
    <property type="entry name" value="LysR_subst-bd"/>
</dbReference>
<keyword evidence="3" id="KW-0238">DNA-binding</keyword>
<gene>
    <name evidence="6" type="ORF">OVY01_18850</name>
</gene>
<reference evidence="6" key="1">
    <citation type="submission" date="2022-11" db="EMBL/GenBank/DDBJ databases">
        <title>Robbsia betulipollinis sp. nov., isolated from pollen of birch (Betula pendula).</title>
        <authorList>
            <person name="Shi H."/>
            <person name="Ambika Manirajan B."/>
            <person name="Ratering S."/>
            <person name="Geissler-Plaum R."/>
            <person name="Schnell S."/>
        </authorList>
    </citation>
    <scope>NUCLEOTIDE SEQUENCE</scope>
    <source>
        <strain evidence="6">Bb-Pol-6</strain>
    </source>
</reference>
<dbReference type="PANTHER" id="PTHR30126:SF40">
    <property type="entry name" value="HTH-TYPE TRANSCRIPTIONAL REGULATOR GLTR"/>
    <property type="match status" value="1"/>
</dbReference>
<evidence type="ECO:0000256" key="3">
    <source>
        <dbReference type="ARBA" id="ARBA00023125"/>
    </source>
</evidence>
<dbReference type="Pfam" id="PF00126">
    <property type="entry name" value="HTH_1"/>
    <property type="match status" value="1"/>
</dbReference>
<evidence type="ECO:0000313" key="6">
    <source>
        <dbReference type="EMBL" id="MCY0389209.1"/>
    </source>
</evidence>
<dbReference type="InterPro" id="IPR000847">
    <property type="entry name" value="LysR_HTH_N"/>
</dbReference>
<dbReference type="Gene3D" id="1.10.10.10">
    <property type="entry name" value="Winged helix-like DNA-binding domain superfamily/Winged helix DNA-binding domain"/>
    <property type="match status" value="1"/>
</dbReference>
<dbReference type="PANTHER" id="PTHR30126">
    <property type="entry name" value="HTH-TYPE TRANSCRIPTIONAL REGULATOR"/>
    <property type="match status" value="1"/>
</dbReference>
<dbReference type="EMBL" id="JAPMXC010000010">
    <property type="protein sequence ID" value="MCY0389209.1"/>
    <property type="molecule type" value="Genomic_DNA"/>
</dbReference>
<dbReference type="InterPro" id="IPR036390">
    <property type="entry name" value="WH_DNA-bd_sf"/>
</dbReference>
<dbReference type="PROSITE" id="PS50931">
    <property type="entry name" value="HTH_LYSR"/>
    <property type="match status" value="1"/>
</dbReference>
<keyword evidence="4" id="KW-0804">Transcription</keyword>
<dbReference type="CDD" id="cd05466">
    <property type="entry name" value="PBP2_LTTR_substrate"/>
    <property type="match status" value="1"/>
</dbReference>
<dbReference type="SUPFAM" id="SSF53850">
    <property type="entry name" value="Periplasmic binding protein-like II"/>
    <property type="match status" value="1"/>
</dbReference>
<evidence type="ECO:0000256" key="1">
    <source>
        <dbReference type="ARBA" id="ARBA00009437"/>
    </source>
</evidence>
<sequence>MRTQTKYIDTFVAAIEAGSFVRAAEQLHVTPSTVSYQIRQLEEWIGAPLFERSARKVLPTALAERLFAICGQFIDEIGTLRAAARGRAGATREAMRIATGSSFGRYVLTPILSQDAFADTVINLRFGIDDDVCAAVAAGRADLGFSYTMVASNSLTFELVYRYPLVLIAPFAQKPSGALAKWVADAGFITYDDCEPAFAGWFGAQLGGMPPQMRTMGRCTEIEEAIAMVAAGRGLSIVPAYMLDAALRARRVRTVTPRGMPATTDTVFRVLRKGSLLDTAGETLLQAVRQADPAA</sequence>
<name>A0ABT3ZRM9_9BURK</name>
<keyword evidence="7" id="KW-1185">Reference proteome</keyword>
<keyword evidence="2" id="KW-0805">Transcription regulation</keyword>
<dbReference type="Gene3D" id="3.40.190.10">
    <property type="entry name" value="Periplasmic binding protein-like II"/>
    <property type="match status" value="2"/>
</dbReference>
<evidence type="ECO:0000256" key="4">
    <source>
        <dbReference type="ARBA" id="ARBA00023163"/>
    </source>
</evidence>
<organism evidence="6 7">
    <name type="scientific">Robbsia betulipollinis</name>
    <dbReference type="NCBI Taxonomy" id="2981849"/>
    <lineage>
        <taxon>Bacteria</taxon>
        <taxon>Pseudomonadati</taxon>
        <taxon>Pseudomonadota</taxon>
        <taxon>Betaproteobacteria</taxon>
        <taxon>Burkholderiales</taxon>
        <taxon>Burkholderiaceae</taxon>
        <taxon>Robbsia</taxon>
    </lineage>
</organism>
<dbReference type="SUPFAM" id="SSF46785">
    <property type="entry name" value="Winged helix' DNA-binding domain"/>
    <property type="match status" value="1"/>
</dbReference>
<dbReference type="RefSeq" id="WP_267849112.1">
    <property type="nucleotide sequence ID" value="NZ_JAPMXC010000010.1"/>
</dbReference>
<dbReference type="PRINTS" id="PR00039">
    <property type="entry name" value="HTHLYSR"/>
</dbReference>
<dbReference type="Pfam" id="PF03466">
    <property type="entry name" value="LysR_substrate"/>
    <property type="match status" value="1"/>
</dbReference>
<proteinExistence type="inferred from homology"/>
<dbReference type="InterPro" id="IPR036388">
    <property type="entry name" value="WH-like_DNA-bd_sf"/>
</dbReference>
<evidence type="ECO:0000259" key="5">
    <source>
        <dbReference type="PROSITE" id="PS50931"/>
    </source>
</evidence>
<dbReference type="Proteomes" id="UP001082899">
    <property type="component" value="Unassembled WGS sequence"/>
</dbReference>
<evidence type="ECO:0000313" key="7">
    <source>
        <dbReference type="Proteomes" id="UP001082899"/>
    </source>
</evidence>
<accession>A0ABT3ZRM9</accession>
<comment type="caution">
    <text evidence="6">The sequence shown here is derived from an EMBL/GenBank/DDBJ whole genome shotgun (WGS) entry which is preliminary data.</text>
</comment>
<comment type="similarity">
    <text evidence="1">Belongs to the LysR transcriptional regulatory family.</text>
</comment>
<evidence type="ECO:0000256" key="2">
    <source>
        <dbReference type="ARBA" id="ARBA00023015"/>
    </source>
</evidence>
<feature type="domain" description="HTH lysR-type" evidence="5">
    <location>
        <begin position="1"/>
        <end position="60"/>
    </location>
</feature>